<evidence type="ECO:0000256" key="16">
    <source>
        <dbReference type="SAM" id="SignalP"/>
    </source>
</evidence>
<keyword evidence="18" id="KW-1185">Reference proteome</keyword>
<evidence type="ECO:0000256" key="14">
    <source>
        <dbReference type="ARBA" id="ARBA00033401"/>
    </source>
</evidence>
<evidence type="ECO:0000256" key="9">
    <source>
        <dbReference type="ARBA" id="ARBA00022982"/>
    </source>
</evidence>
<dbReference type="PANTHER" id="PTHR12485">
    <property type="entry name" value="NADH-UBIQUINONE OXIDOREDUCTASE SUBUNIT B"/>
    <property type="match status" value="1"/>
</dbReference>
<feature type="chain" id="PRO_5029628186" description="NADH dehydrogenase [ubiquinone] 1 alpha subcomplex subunit 7" evidence="16">
    <location>
        <begin position="20"/>
        <end position="99"/>
    </location>
</feature>
<gene>
    <name evidence="17" type="ORF">EB796_024807</name>
</gene>
<evidence type="ECO:0000256" key="6">
    <source>
        <dbReference type="ARBA" id="ARBA00022448"/>
    </source>
</evidence>
<keyword evidence="9" id="KW-0249">Electron transport</keyword>
<evidence type="ECO:0000256" key="8">
    <source>
        <dbReference type="ARBA" id="ARBA00022792"/>
    </source>
</evidence>
<comment type="caution">
    <text evidence="17">The sequence shown here is derived from an EMBL/GenBank/DDBJ whole genome shotgun (WGS) entry which is preliminary data.</text>
</comment>
<keyword evidence="8" id="KW-0999">Mitochondrion inner membrane</keyword>
<evidence type="ECO:0000256" key="2">
    <source>
        <dbReference type="ARBA" id="ARBA00004443"/>
    </source>
</evidence>
<evidence type="ECO:0000256" key="7">
    <source>
        <dbReference type="ARBA" id="ARBA00022660"/>
    </source>
</evidence>
<keyword evidence="6" id="KW-0813">Transport</keyword>
<comment type="function">
    <text evidence="1">Accessory subunit of the mitochondrial membrane respiratory chain NADH dehydrogenase (Complex I), that is believed not to be involved in catalysis. Complex I functions in the transfer of electrons from NADH to the respiratory chain. The immediate electron acceptor for the enzyme is believed to be ubiquinone.</text>
</comment>
<sequence>MVSILQIAWVFCLLHRDVPTPTLPPGITHKLSSNYYYTRDGRRESKPAAIVSGQEVKTLADGAKSTSETTPAPPRPGIAVPGMGVSADTGKPNGPSPFH</sequence>
<dbReference type="GO" id="GO:0006120">
    <property type="term" value="P:mitochondrial electron transport, NADH to ubiquinone"/>
    <property type="evidence" value="ECO:0007669"/>
    <property type="project" value="TreeGrafter"/>
</dbReference>
<evidence type="ECO:0000313" key="18">
    <source>
        <dbReference type="Proteomes" id="UP000593567"/>
    </source>
</evidence>
<comment type="subunit">
    <text evidence="4">Complex I is composed of 45 different subunits.</text>
</comment>
<dbReference type="Pfam" id="PF07347">
    <property type="entry name" value="CI-B14_5a"/>
    <property type="match status" value="1"/>
</dbReference>
<keyword evidence="11" id="KW-0496">Mitochondrion</keyword>
<dbReference type="GO" id="GO:0005743">
    <property type="term" value="C:mitochondrial inner membrane"/>
    <property type="evidence" value="ECO:0007669"/>
    <property type="project" value="UniProtKB-SubCell"/>
</dbReference>
<name>A0A7J7IUG6_BUGNE</name>
<dbReference type="PANTHER" id="PTHR12485:SF1">
    <property type="entry name" value="NADH DEHYDROGENASE [UBIQUINONE] 1 ALPHA SUBCOMPLEX SUBUNIT 7"/>
    <property type="match status" value="1"/>
</dbReference>
<proteinExistence type="inferred from homology"/>
<evidence type="ECO:0000256" key="3">
    <source>
        <dbReference type="ARBA" id="ARBA00005482"/>
    </source>
</evidence>
<dbReference type="InterPro" id="IPR009947">
    <property type="entry name" value="NDUA7"/>
</dbReference>
<organism evidence="17 18">
    <name type="scientific">Bugula neritina</name>
    <name type="common">Brown bryozoan</name>
    <name type="synonym">Sertularia neritina</name>
    <dbReference type="NCBI Taxonomy" id="10212"/>
    <lineage>
        <taxon>Eukaryota</taxon>
        <taxon>Metazoa</taxon>
        <taxon>Spiralia</taxon>
        <taxon>Lophotrochozoa</taxon>
        <taxon>Bryozoa</taxon>
        <taxon>Gymnolaemata</taxon>
        <taxon>Cheilostomatida</taxon>
        <taxon>Flustrina</taxon>
        <taxon>Buguloidea</taxon>
        <taxon>Bugulidae</taxon>
        <taxon>Bugula</taxon>
    </lineage>
</organism>
<evidence type="ECO:0000256" key="12">
    <source>
        <dbReference type="ARBA" id="ARBA00023136"/>
    </source>
</evidence>
<dbReference type="AlphaFoldDB" id="A0A7J7IUG6"/>
<evidence type="ECO:0000256" key="4">
    <source>
        <dbReference type="ARBA" id="ARBA00011533"/>
    </source>
</evidence>
<dbReference type="Proteomes" id="UP000593567">
    <property type="component" value="Unassembled WGS sequence"/>
</dbReference>
<dbReference type="OrthoDB" id="10063829at2759"/>
<dbReference type="EMBL" id="VXIV02003454">
    <property type="protein sequence ID" value="KAF6016888.1"/>
    <property type="molecule type" value="Genomic_DNA"/>
</dbReference>
<feature type="region of interest" description="Disordered" evidence="15">
    <location>
        <begin position="60"/>
        <end position="99"/>
    </location>
</feature>
<evidence type="ECO:0000256" key="11">
    <source>
        <dbReference type="ARBA" id="ARBA00023128"/>
    </source>
</evidence>
<comment type="similarity">
    <text evidence="3">Belongs to the complex I NDUFA7 subunit family.</text>
</comment>
<keyword evidence="12" id="KW-0472">Membrane</keyword>
<keyword evidence="16" id="KW-0732">Signal</keyword>
<evidence type="ECO:0000256" key="10">
    <source>
        <dbReference type="ARBA" id="ARBA00022990"/>
    </source>
</evidence>
<evidence type="ECO:0000256" key="1">
    <source>
        <dbReference type="ARBA" id="ARBA00003195"/>
    </source>
</evidence>
<keyword evidence="7" id="KW-0679">Respiratory chain</keyword>
<evidence type="ECO:0000256" key="15">
    <source>
        <dbReference type="SAM" id="MobiDB-lite"/>
    </source>
</evidence>
<evidence type="ECO:0000256" key="5">
    <source>
        <dbReference type="ARBA" id="ARBA00016383"/>
    </source>
</evidence>
<comment type="subcellular location">
    <subcellularLocation>
        <location evidence="2">Mitochondrion inner membrane</location>
        <topology evidence="2">Peripheral membrane protein</topology>
        <orientation evidence="2">Matrix side</orientation>
    </subcellularLocation>
</comment>
<accession>A0A7J7IUG6</accession>
<reference evidence="17" key="1">
    <citation type="submission" date="2020-06" db="EMBL/GenBank/DDBJ databases">
        <title>Draft genome of Bugula neritina, a colonial animal packing powerful symbionts and potential medicines.</title>
        <authorList>
            <person name="Rayko M."/>
        </authorList>
    </citation>
    <scope>NUCLEOTIDE SEQUENCE [LARGE SCALE GENOMIC DNA]</scope>
    <source>
        <strain evidence="17">Kwan_BN1</strain>
    </source>
</reference>
<evidence type="ECO:0000256" key="13">
    <source>
        <dbReference type="ARBA" id="ARBA00030360"/>
    </source>
</evidence>
<protein>
    <recommendedName>
        <fullName evidence="5">NADH dehydrogenase [ubiquinone] 1 alpha subcomplex subunit 7</fullName>
    </recommendedName>
    <alternativeName>
        <fullName evidence="14">Complex I-B14.5a</fullName>
    </alternativeName>
    <alternativeName>
        <fullName evidence="13">NADH-ubiquinone oxidoreductase subunit B14.5a</fullName>
    </alternativeName>
</protein>
<evidence type="ECO:0000313" key="17">
    <source>
        <dbReference type="EMBL" id="KAF6016888.1"/>
    </source>
</evidence>
<feature type="signal peptide" evidence="16">
    <location>
        <begin position="1"/>
        <end position="19"/>
    </location>
</feature>
<keyword evidence="10" id="KW-0007">Acetylation</keyword>